<reference evidence="2" key="1">
    <citation type="submission" date="2020-11" db="EMBL/GenBank/DDBJ databases">
        <authorList>
            <consortium name="DOE Joint Genome Institute"/>
            <person name="Ahrendt S."/>
            <person name="Riley R."/>
            <person name="Andreopoulos W."/>
            <person name="LaButti K."/>
            <person name="Pangilinan J."/>
            <person name="Ruiz-duenas F.J."/>
            <person name="Barrasa J.M."/>
            <person name="Sanchez-Garcia M."/>
            <person name="Camarero S."/>
            <person name="Miyauchi S."/>
            <person name="Serrano A."/>
            <person name="Linde D."/>
            <person name="Babiker R."/>
            <person name="Drula E."/>
            <person name="Ayuso-Fernandez I."/>
            <person name="Pacheco R."/>
            <person name="Padilla G."/>
            <person name="Ferreira P."/>
            <person name="Barriuso J."/>
            <person name="Kellner H."/>
            <person name="Castanera R."/>
            <person name="Alfaro M."/>
            <person name="Ramirez L."/>
            <person name="Pisabarro A.G."/>
            <person name="Kuo A."/>
            <person name="Tritt A."/>
            <person name="Lipzen A."/>
            <person name="He G."/>
            <person name="Yan M."/>
            <person name="Ng V."/>
            <person name="Cullen D."/>
            <person name="Martin F."/>
            <person name="Rosso M.-N."/>
            <person name="Henrissat B."/>
            <person name="Hibbett D."/>
            <person name="Martinez A.T."/>
            <person name="Grigoriev I.V."/>
        </authorList>
    </citation>
    <scope>NUCLEOTIDE SEQUENCE</scope>
    <source>
        <strain evidence="2">AH 44721</strain>
    </source>
</reference>
<dbReference type="InterPro" id="IPR059179">
    <property type="entry name" value="MLKL-like_MCAfunc"/>
</dbReference>
<evidence type="ECO:0000256" key="1">
    <source>
        <dbReference type="SAM" id="MobiDB-lite"/>
    </source>
</evidence>
<feature type="compositionally biased region" description="Polar residues" evidence="1">
    <location>
        <begin position="230"/>
        <end position="239"/>
    </location>
</feature>
<comment type="caution">
    <text evidence="2">The sequence shown here is derived from an EMBL/GenBank/DDBJ whole genome shotgun (WGS) entry which is preliminary data.</text>
</comment>
<evidence type="ECO:0000313" key="3">
    <source>
        <dbReference type="Proteomes" id="UP000724874"/>
    </source>
</evidence>
<dbReference type="AlphaFoldDB" id="A0A9P5NIR0"/>
<proteinExistence type="predicted"/>
<dbReference type="OrthoDB" id="192148at2759"/>
<gene>
    <name evidence="2" type="ORF">CPB84DRAFT_1784817</name>
</gene>
<dbReference type="Proteomes" id="UP000724874">
    <property type="component" value="Unassembled WGS sequence"/>
</dbReference>
<feature type="compositionally biased region" description="Low complexity" evidence="1">
    <location>
        <begin position="252"/>
        <end position="268"/>
    </location>
</feature>
<keyword evidence="3" id="KW-1185">Reference proteome</keyword>
<dbReference type="EMBL" id="JADNYJ010000075">
    <property type="protein sequence ID" value="KAF8890532.1"/>
    <property type="molecule type" value="Genomic_DNA"/>
</dbReference>
<evidence type="ECO:0000313" key="2">
    <source>
        <dbReference type="EMBL" id="KAF8890532.1"/>
    </source>
</evidence>
<organism evidence="2 3">
    <name type="scientific">Gymnopilus junonius</name>
    <name type="common">Spectacular rustgill mushroom</name>
    <name type="synonym">Gymnopilus spectabilis subsp. junonius</name>
    <dbReference type="NCBI Taxonomy" id="109634"/>
    <lineage>
        <taxon>Eukaryota</taxon>
        <taxon>Fungi</taxon>
        <taxon>Dikarya</taxon>
        <taxon>Basidiomycota</taxon>
        <taxon>Agaricomycotina</taxon>
        <taxon>Agaricomycetes</taxon>
        <taxon>Agaricomycetidae</taxon>
        <taxon>Agaricales</taxon>
        <taxon>Agaricineae</taxon>
        <taxon>Hymenogastraceae</taxon>
        <taxon>Gymnopilus</taxon>
    </lineage>
</organism>
<feature type="compositionally biased region" description="Basic and acidic residues" evidence="1">
    <location>
        <begin position="143"/>
        <end position="219"/>
    </location>
</feature>
<dbReference type="CDD" id="cd21037">
    <property type="entry name" value="MLKL_NTD"/>
    <property type="match status" value="1"/>
</dbReference>
<accession>A0A9P5NIR0</accession>
<protein>
    <submittedName>
        <fullName evidence="2">Uncharacterized protein</fullName>
    </submittedName>
</protein>
<name>A0A9P5NIR0_GYMJU</name>
<sequence length="333" mass="37468">MSAISYLNEAAAIALRILIIVQDVRSRNNAFNDLARDACGLVYTIAIECQSMIKEGHNVPVSVQIHISSLARNLAEVEKFAQKKVERNAFKKIIFHSKDMDEITRYRQLLRQSLDVFGIQTNISIQENLSRILASIEKQGQELKENRNKHDEEQRHAAEEISTRLETLRIHEEDRQAQQRLEEFRKGEREEAEKQKRKAEQARRETEKFAEDQDENESRKKTHKPHLSPGPNSGYNGHASSPPPYPMGPFGYAPSSPYLYPGYPSSPYTTPSPIPSMSNISGSAISFGGAPAYVSNVNSGNVSNTVITNSMNGYPSRNKSPRRMAHNAEDADN</sequence>
<feature type="region of interest" description="Disordered" evidence="1">
    <location>
        <begin position="143"/>
        <end position="268"/>
    </location>
</feature>
<feature type="region of interest" description="Disordered" evidence="1">
    <location>
        <begin position="308"/>
        <end position="333"/>
    </location>
</feature>